<dbReference type="InterPro" id="IPR006665">
    <property type="entry name" value="OmpA-like"/>
</dbReference>
<dbReference type="eggNOG" id="COG2885">
    <property type="taxonomic scope" value="Bacteria"/>
</dbReference>
<feature type="compositionally biased region" description="Low complexity" evidence="2">
    <location>
        <begin position="210"/>
        <end position="243"/>
    </location>
</feature>
<keyword evidence="5" id="KW-1185">Reference proteome</keyword>
<evidence type="ECO:0000259" key="3">
    <source>
        <dbReference type="PROSITE" id="PS51123"/>
    </source>
</evidence>
<keyword evidence="1" id="KW-0472">Membrane</keyword>
<feature type="compositionally biased region" description="Basic and acidic residues" evidence="2">
    <location>
        <begin position="87"/>
        <end position="121"/>
    </location>
</feature>
<feature type="region of interest" description="Disordered" evidence="2">
    <location>
        <begin position="1"/>
        <end position="22"/>
    </location>
</feature>
<dbReference type="Proteomes" id="UP000028702">
    <property type="component" value="Unassembled WGS sequence"/>
</dbReference>
<reference evidence="4 5" key="1">
    <citation type="submission" date="2014-07" db="EMBL/GenBank/DDBJ databases">
        <title>Tepidicaulis marinum gen. nov., sp. nov., a novel marine bacterium denitrifying nitrate to nitrous oxide strictly under microaerobic conditions.</title>
        <authorList>
            <person name="Takeuchi M."/>
            <person name="Yamagishi T."/>
            <person name="Kamagata Y."/>
            <person name="Oshima K."/>
            <person name="Hattori M."/>
            <person name="Katayama T."/>
            <person name="Hanada S."/>
            <person name="Tamaki H."/>
            <person name="Marumo K."/>
            <person name="Maeda H."/>
            <person name="Nedachi M."/>
            <person name="Iwasaki W."/>
            <person name="Suwa Y."/>
            <person name="Sakata S."/>
        </authorList>
    </citation>
    <scope>NUCLEOTIDE SEQUENCE [LARGE SCALE GENOMIC DNA]</scope>
    <source>
        <strain evidence="4 5">MA2</strain>
    </source>
</reference>
<evidence type="ECO:0000313" key="5">
    <source>
        <dbReference type="Proteomes" id="UP000028702"/>
    </source>
</evidence>
<dbReference type="InterPro" id="IPR050330">
    <property type="entry name" value="Bact_OuterMem_StrucFunc"/>
</dbReference>
<evidence type="ECO:0000256" key="2">
    <source>
        <dbReference type="SAM" id="MobiDB-lite"/>
    </source>
</evidence>
<dbReference type="PANTHER" id="PTHR30329:SF21">
    <property type="entry name" value="LIPOPROTEIN YIAD-RELATED"/>
    <property type="match status" value="1"/>
</dbReference>
<name>A0A081B7R9_9HYPH</name>
<dbReference type="AlphaFoldDB" id="A0A081B7R9"/>
<protein>
    <submittedName>
        <fullName evidence="4">OmpA/MotB</fullName>
    </submittedName>
</protein>
<evidence type="ECO:0000313" key="4">
    <source>
        <dbReference type="EMBL" id="GAK44087.1"/>
    </source>
</evidence>
<dbReference type="InterPro" id="IPR036737">
    <property type="entry name" value="OmpA-like_sf"/>
</dbReference>
<dbReference type="Pfam" id="PF00691">
    <property type="entry name" value="OmpA"/>
    <property type="match status" value="1"/>
</dbReference>
<evidence type="ECO:0000256" key="1">
    <source>
        <dbReference type="PROSITE-ProRule" id="PRU00473"/>
    </source>
</evidence>
<feature type="domain" description="OmpA-like" evidence="3">
    <location>
        <begin position="375"/>
        <end position="495"/>
    </location>
</feature>
<accession>A0A081B7R9</accession>
<dbReference type="EMBL" id="BBIO01000002">
    <property type="protein sequence ID" value="GAK44087.1"/>
    <property type="molecule type" value="Genomic_DNA"/>
</dbReference>
<dbReference type="SUPFAM" id="SSF103088">
    <property type="entry name" value="OmpA-like"/>
    <property type="match status" value="1"/>
</dbReference>
<comment type="caution">
    <text evidence="4">The sequence shown here is derived from an EMBL/GenBank/DDBJ whole genome shotgun (WGS) entry which is preliminary data.</text>
</comment>
<gene>
    <name evidence="4" type="ORF">M2A_0586</name>
</gene>
<organism evidence="4 5">
    <name type="scientific">Tepidicaulis marinus</name>
    <dbReference type="NCBI Taxonomy" id="1333998"/>
    <lineage>
        <taxon>Bacteria</taxon>
        <taxon>Pseudomonadati</taxon>
        <taxon>Pseudomonadota</taxon>
        <taxon>Alphaproteobacteria</taxon>
        <taxon>Hyphomicrobiales</taxon>
        <taxon>Parvibaculaceae</taxon>
        <taxon>Tepidicaulis</taxon>
    </lineage>
</organism>
<dbReference type="GO" id="GO:0016020">
    <property type="term" value="C:membrane"/>
    <property type="evidence" value="ECO:0007669"/>
    <property type="project" value="UniProtKB-UniRule"/>
</dbReference>
<feature type="region of interest" description="Disordered" evidence="2">
    <location>
        <begin position="67"/>
        <end position="313"/>
    </location>
</feature>
<dbReference type="PANTHER" id="PTHR30329">
    <property type="entry name" value="STATOR ELEMENT OF FLAGELLAR MOTOR COMPLEX"/>
    <property type="match status" value="1"/>
</dbReference>
<dbReference type="PROSITE" id="PS51123">
    <property type="entry name" value="OMPA_2"/>
    <property type="match status" value="1"/>
</dbReference>
<feature type="compositionally biased region" description="Polar residues" evidence="2">
    <location>
        <begin position="271"/>
        <end position="310"/>
    </location>
</feature>
<feature type="compositionally biased region" description="Polar residues" evidence="2">
    <location>
        <begin position="149"/>
        <end position="158"/>
    </location>
</feature>
<dbReference type="CDD" id="cd07185">
    <property type="entry name" value="OmpA_C-like"/>
    <property type="match status" value="1"/>
</dbReference>
<dbReference type="Gene3D" id="3.30.1330.60">
    <property type="entry name" value="OmpA-like domain"/>
    <property type="match status" value="1"/>
</dbReference>
<proteinExistence type="predicted"/>
<dbReference type="STRING" id="1333998.M2A_0586"/>
<sequence length="495" mass="51172">MALRNTGFMLSSKDGADNRGGYPGMTQRFGRTARAALSAAAMASLLAACSTAPEWARPGIIYGDESAAAASAEQTSTDSDFPEIQDVPDRPQDTSSAAERERIAEGLAADRERSRYTDEVLRGGTEPPASAPRVAEPTPLPSLPKSANGDRSNASDAGNDTAGVIPPPPRGGRRSLNGTAQSGPTPEEAAKAAADARATPVEDVAREEAAPLPQQTAQPAAPAPQPAQVQAQPQPQTQRRAAVPPRPGSQSAARAPANPRTEMAPIEGEVSNATSPSLANRQAPAVTQPSAQPGTQTYSATQFERSSAPQLSPEALEAAGGVVSSRYQQTHGTVVVGGEDEPVTVNMDALDALPPPGPGASLDTQIIDGAAAFTSQGGPSAAPFTVYFGHGKTDLSADDRANLAEVKAALDQYGTALRVVGHASSRTSDLPLARHKLANFDVAARRAEAVAAELARQGIDPSRILIESQGESSPVFHETMPAGEAGNRRVEIYIE</sequence>